<comment type="subcellular location">
    <subcellularLocation>
        <location evidence="11">Cell inner membrane</location>
        <topology evidence="11">Multi-pass membrane protein</topology>
    </subcellularLocation>
    <subcellularLocation>
        <location evidence="1">Membrane</location>
        <topology evidence="1">Multi-pass membrane protein</topology>
    </subcellularLocation>
</comment>
<evidence type="ECO:0000256" key="8">
    <source>
        <dbReference type="ARBA" id="ARBA00023032"/>
    </source>
</evidence>
<dbReference type="InterPro" id="IPR022985">
    <property type="entry name" value="Sulfate_CysZ"/>
</dbReference>
<keyword evidence="8 11" id="KW-0764">Sulfate transport</keyword>
<keyword evidence="10 11" id="KW-0198">Cysteine biosynthesis</keyword>
<reference evidence="12 13" key="1">
    <citation type="submission" date="2016-11" db="EMBL/GenBank/DDBJ databases">
        <title>Mixed transmission modes and dynamic genome evolution in an obligate animal-bacterial symbiosis.</title>
        <authorList>
            <person name="Russell S.L."/>
            <person name="Corbett-Detig R.B."/>
            <person name="Cavanaugh C.M."/>
        </authorList>
    </citation>
    <scope>NUCLEOTIDE SEQUENCE [LARGE SCALE GENOMIC DNA]</scope>
    <source>
        <strain evidence="12">Se-Cadez</strain>
    </source>
</reference>
<gene>
    <name evidence="11" type="primary">cysZ</name>
    <name evidence="12" type="ORF">BOW51_09810</name>
</gene>
<dbReference type="HAMAP" id="MF_00468">
    <property type="entry name" value="CysZ"/>
    <property type="match status" value="1"/>
</dbReference>
<dbReference type="InterPro" id="IPR059112">
    <property type="entry name" value="CysZ/EI24"/>
</dbReference>
<dbReference type="GO" id="GO:0009675">
    <property type="term" value="F:high-affinity sulfate:proton symporter activity"/>
    <property type="evidence" value="ECO:0007669"/>
    <property type="project" value="TreeGrafter"/>
</dbReference>
<evidence type="ECO:0000313" key="12">
    <source>
        <dbReference type="EMBL" id="OOZ35891.1"/>
    </source>
</evidence>
<feature type="transmembrane region" description="Helical" evidence="11">
    <location>
        <begin position="27"/>
        <end position="50"/>
    </location>
</feature>
<keyword evidence="5 11" id="KW-0028">Amino-acid biosynthesis</keyword>
<name>A0A1T2KSX0_9GAMM</name>
<keyword evidence="4 11" id="KW-0997">Cell inner membrane</keyword>
<feature type="transmembrane region" description="Helical" evidence="11">
    <location>
        <begin position="70"/>
        <end position="95"/>
    </location>
</feature>
<comment type="function">
    <text evidence="11">High affinity, high specificity proton-dependent sulfate transporter, which mediates sulfate uptake. Provides the sulfur source for the cysteine synthesis pathway.</text>
</comment>
<comment type="caution">
    <text evidence="12">The sequence shown here is derived from an EMBL/GenBank/DDBJ whole genome shotgun (WGS) entry which is preliminary data.</text>
</comment>
<sequence length="246" mass="27514">MNNNPIAGFNFLLEGLKLLLKPGLKRYLIVPLITNILIFTLIGWIGYTQFEAIQDWMLPESSWLNYLRWILWPLFALAALLITFYTFTVVANLIAAPFNSILAERVELLLTGQKANDGNGSLFAAIGPAILSELRKLGYFLLRAIPLLILFVIPGINVIAPFLWLLFSAWFLALEYADYPMGNHGLSFPVQHKRMKKLRLTALGFGGGITLFMMIPLLNLAIMPAAVAGATVMWCKKRDVLGEESE</sequence>
<evidence type="ECO:0000256" key="4">
    <source>
        <dbReference type="ARBA" id="ARBA00022519"/>
    </source>
</evidence>
<organism evidence="12 13">
    <name type="scientific">Solemya velesiana gill symbiont</name>
    <dbReference type="NCBI Taxonomy" id="1918948"/>
    <lineage>
        <taxon>Bacteria</taxon>
        <taxon>Pseudomonadati</taxon>
        <taxon>Pseudomonadota</taxon>
        <taxon>Gammaproteobacteria</taxon>
        <taxon>sulfur-oxidizing symbionts</taxon>
    </lineage>
</organism>
<dbReference type="OrthoDB" id="5292355at2"/>
<dbReference type="RefSeq" id="WP_078487833.1">
    <property type="nucleotide sequence ID" value="NZ_MPRJ01000068.1"/>
</dbReference>
<dbReference type="NCBIfam" id="NF003433">
    <property type="entry name" value="PRK04949.1"/>
    <property type="match status" value="1"/>
</dbReference>
<dbReference type="InterPro" id="IPR050480">
    <property type="entry name" value="CysZ-like"/>
</dbReference>
<evidence type="ECO:0000313" key="13">
    <source>
        <dbReference type="Proteomes" id="UP000190896"/>
    </source>
</evidence>
<keyword evidence="9 11" id="KW-0472">Membrane</keyword>
<accession>A0A1T2KSX0</accession>
<keyword evidence="6 11" id="KW-0812">Transmembrane</keyword>
<keyword evidence="2 11" id="KW-0813">Transport</keyword>
<keyword evidence="3 11" id="KW-1003">Cell membrane</keyword>
<feature type="transmembrane region" description="Helical" evidence="11">
    <location>
        <begin position="200"/>
        <end position="222"/>
    </location>
</feature>
<evidence type="ECO:0000256" key="6">
    <source>
        <dbReference type="ARBA" id="ARBA00022692"/>
    </source>
</evidence>
<evidence type="ECO:0000256" key="9">
    <source>
        <dbReference type="ARBA" id="ARBA00023136"/>
    </source>
</evidence>
<dbReference type="Pfam" id="PF07264">
    <property type="entry name" value="EI24"/>
    <property type="match status" value="1"/>
</dbReference>
<evidence type="ECO:0000256" key="7">
    <source>
        <dbReference type="ARBA" id="ARBA00022989"/>
    </source>
</evidence>
<comment type="similarity">
    <text evidence="11">Belongs to the CysZ family.</text>
</comment>
<evidence type="ECO:0000256" key="5">
    <source>
        <dbReference type="ARBA" id="ARBA00022605"/>
    </source>
</evidence>
<proteinExistence type="inferred from homology"/>
<feature type="transmembrane region" description="Helical" evidence="11">
    <location>
        <begin position="137"/>
        <end position="156"/>
    </location>
</feature>
<evidence type="ECO:0000256" key="3">
    <source>
        <dbReference type="ARBA" id="ARBA00022475"/>
    </source>
</evidence>
<evidence type="ECO:0000256" key="11">
    <source>
        <dbReference type="HAMAP-Rule" id="MF_00468"/>
    </source>
</evidence>
<dbReference type="GO" id="GO:0005886">
    <property type="term" value="C:plasma membrane"/>
    <property type="evidence" value="ECO:0007669"/>
    <property type="project" value="UniProtKB-SubCell"/>
</dbReference>
<evidence type="ECO:0000256" key="10">
    <source>
        <dbReference type="ARBA" id="ARBA00023192"/>
    </source>
</evidence>
<dbReference type="GO" id="GO:0000103">
    <property type="term" value="P:sulfate assimilation"/>
    <property type="evidence" value="ECO:0007669"/>
    <property type="project" value="InterPro"/>
</dbReference>
<dbReference type="GO" id="GO:0019344">
    <property type="term" value="P:cysteine biosynthetic process"/>
    <property type="evidence" value="ECO:0007669"/>
    <property type="project" value="UniProtKB-UniRule"/>
</dbReference>
<evidence type="ECO:0000256" key="2">
    <source>
        <dbReference type="ARBA" id="ARBA00022448"/>
    </source>
</evidence>
<dbReference type="PANTHER" id="PTHR37468">
    <property type="entry name" value="SULFATE TRANSPORTER CYSZ"/>
    <property type="match status" value="1"/>
</dbReference>
<dbReference type="AlphaFoldDB" id="A0A1T2KSX0"/>
<dbReference type="PANTHER" id="PTHR37468:SF1">
    <property type="entry name" value="SULFATE TRANSPORTER CYSZ"/>
    <property type="match status" value="1"/>
</dbReference>
<keyword evidence="7 11" id="KW-1133">Transmembrane helix</keyword>
<protein>
    <recommendedName>
        <fullName evidence="11">Sulfate transporter CysZ</fullName>
    </recommendedName>
</protein>
<evidence type="ECO:0000256" key="1">
    <source>
        <dbReference type="ARBA" id="ARBA00004141"/>
    </source>
</evidence>
<keyword evidence="13" id="KW-1185">Reference proteome</keyword>
<dbReference type="Proteomes" id="UP000190896">
    <property type="component" value="Unassembled WGS sequence"/>
</dbReference>
<dbReference type="EMBL" id="MPRJ01000068">
    <property type="protein sequence ID" value="OOZ35891.1"/>
    <property type="molecule type" value="Genomic_DNA"/>
</dbReference>